<evidence type="ECO:0000313" key="2">
    <source>
        <dbReference type="Proteomes" id="UP000281553"/>
    </source>
</evidence>
<keyword evidence="2" id="KW-1185">Reference proteome</keyword>
<evidence type="ECO:0000313" key="1">
    <source>
        <dbReference type="EMBL" id="VDN15946.1"/>
    </source>
</evidence>
<gene>
    <name evidence="1" type="ORF">DILT_LOCUS11777</name>
</gene>
<reference evidence="1 2" key="1">
    <citation type="submission" date="2018-11" db="EMBL/GenBank/DDBJ databases">
        <authorList>
            <consortium name="Pathogen Informatics"/>
        </authorList>
    </citation>
    <scope>NUCLEOTIDE SEQUENCE [LARGE SCALE GENOMIC DNA]</scope>
</reference>
<dbReference type="AlphaFoldDB" id="A0A3P7PD36"/>
<dbReference type="EMBL" id="UYRU01064167">
    <property type="protein sequence ID" value="VDN15946.1"/>
    <property type="molecule type" value="Genomic_DNA"/>
</dbReference>
<accession>A0A3P7PD36</accession>
<dbReference type="Proteomes" id="UP000281553">
    <property type="component" value="Unassembled WGS sequence"/>
</dbReference>
<sequence>MASTLYPTGSVHNNTSFDAPPGYSVFFASDRAMMNTKLVASAEGTTSNSADDGFGTGTGGNPINLIQGQLSGVHSVEIECSTTCASQPTLLRWTIRNGV</sequence>
<protein>
    <submittedName>
        <fullName evidence="1">Uncharacterized protein</fullName>
    </submittedName>
</protein>
<name>A0A3P7PD36_DIBLA</name>
<organism evidence="1 2">
    <name type="scientific">Dibothriocephalus latus</name>
    <name type="common">Fish tapeworm</name>
    <name type="synonym">Diphyllobothrium latum</name>
    <dbReference type="NCBI Taxonomy" id="60516"/>
    <lineage>
        <taxon>Eukaryota</taxon>
        <taxon>Metazoa</taxon>
        <taxon>Spiralia</taxon>
        <taxon>Lophotrochozoa</taxon>
        <taxon>Platyhelminthes</taxon>
        <taxon>Cestoda</taxon>
        <taxon>Eucestoda</taxon>
        <taxon>Diphyllobothriidea</taxon>
        <taxon>Diphyllobothriidae</taxon>
        <taxon>Dibothriocephalus</taxon>
    </lineage>
</organism>
<proteinExistence type="predicted"/>